<evidence type="ECO:0000313" key="4">
    <source>
        <dbReference type="Proteomes" id="UP000005744"/>
    </source>
</evidence>
<dbReference type="PANTHER" id="PTHR10098">
    <property type="entry name" value="RAPSYN-RELATED"/>
    <property type="match status" value="1"/>
</dbReference>
<evidence type="ECO:0000313" key="3">
    <source>
        <dbReference type="EMBL" id="EIJ43012.1"/>
    </source>
</evidence>
<reference evidence="3 4" key="1">
    <citation type="submission" date="2011-11" db="EMBL/GenBank/DDBJ databases">
        <title>Improved High-Quality Draft sequence of Beggiatoa alba B18lD.</title>
        <authorList>
            <consortium name="US DOE Joint Genome Institute"/>
            <person name="Lucas S."/>
            <person name="Han J."/>
            <person name="Lapidus A."/>
            <person name="Cheng J.-F."/>
            <person name="Goodwin L."/>
            <person name="Pitluck S."/>
            <person name="Peters L."/>
            <person name="Mikhailova N."/>
            <person name="Held B."/>
            <person name="Detter J.C."/>
            <person name="Han C."/>
            <person name="Tapia R."/>
            <person name="Land M."/>
            <person name="Hauser L."/>
            <person name="Kyrpides N."/>
            <person name="Ivanova N."/>
            <person name="Pagani I."/>
            <person name="Samuel K."/>
            <person name="Teske A."/>
            <person name="Mueller J."/>
            <person name="Woyke T."/>
        </authorList>
    </citation>
    <scope>NUCLEOTIDE SEQUENCE [LARGE SCALE GENOMIC DNA]</scope>
    <source>
        <strain evidence="3 4">B18LD</strain>
    </source>
</reference>
<accession>I3CHB9</accession>
<dbReference type="PANTHER" id="PTHR10098:SF112">
    <property type="entry name" value="SLR0380 PROTEIN"/>
    <property type="match status" value="1"/>
</dbReference>
<dbReference type="InterPro" id="IPR011990">
    <property type="entry name" value="TPR-like_helical_dom_sf"/>
</dbReference>
<evidence type="ECO:0000256" key="1">
    <source>
        <dbReference type="SAM" id="SignalP"/>
    </source>
</evidence>
<dbReference type="OrthoDB" id="5558589at2"/>
<gene>
    <name evidence="3" type="ORF">BegalDRAFT_2148</name>
</gene>
<organism evidence="3 4">
    <name type="scientific">Beggiatoa alba B18LD</name>
    <dbReference type="NCBI Taxonomy" id="395493"/>
    <lineage>
        <taxon>Bacteria</taxon>
        <taxon>Pseudomonadati</taxon>
        <taxon>Pseudomonadota</taxon>
        <taxon>Gammaproteobacteria</taxon>
        <taxon>Thiotrichales</taxon>
        <taxon>Thiotrichaceae</taxon>
        <taxon>Beggiatoa</taxon>
    </lineage>
</organism>
<feature type="chain" id="PRO_5003668930" description="CHAT domain-containing protein" evidence="1">
    <location>
        <begin position="18"/>
        <end position="796"/>
    </location>
</feature>
<evidence type="ECO:0000259" key="2">
    <source>
        <dbReference type="Pfam" id="PF12770"/>
    </source>
</evidence>
<dbReference type="SMART" id="SM00028">
    <property type="entry name" value="TPR"/>
    <property type="match status" value="4"/>
</dbReference>
<protein>
    <recommendedName>
        <fullName evidence="2">CHAT domain-containing protein</fullName>
    </recommendedName>
</protein>
<keyword evidence="4" id="KW-1185">Reference proteome</keyword>
<name>I3CHB9_9GAMM</name>
<feature type="signal peptide" evidence="1">
    <location>
        <begin position="1"/>
        <end position="17"/>
    </location>
</feature>
<dbReference type="Proteomes" id="UP000005744">
    <property type="component" value="Unassembled WGS sequence"/>
</dbReference>
<dbReference type="EMBL" id="JH600070">
    <property type="protein sequence ID" value="EIJ43012.1"/>
    <property type="molecule type" value="Genomic_DNA"/>
</dbReference>
<dbReference type="STRING" id="395493.BegalDRAFT_2148"/>
<sequence length="796" mass="90285">MFTFLLLFTITFSPLNAGQQAYQQGDYETAIRQWQLALTTTNKHEFIEITLQIAKAYRQLGGYQQATNLLDNTITPLSELDDIPLKIKFYNEFSKLYSAKDKEAIGKAELYNEQALELARQYTDSLLLAEVLNQTANIASMNLDYETALKTYAEAVAVLNQYPNNPLTNEIKAKILINQAQRQFLLDKDNVISDELKETQFASSIQALEQALPNVHDWTDIYSEVFAKITLGKLAQSLFETLPTTAPQRPRLYQQAYQLLYQAQQMSNPLNAQAQSYAQGSLGELYQAVGQYEDATQLIRQAVFHAQTTQEKTLIYKWLWRLGQLLRQQNNLPEAIAVYRQAINTFTPIQQQIATKGYCAITENIRAQVATVYFELADLLLQQAKQSTGQQQQYYLSEARQAVETYKNFELQDYYQDNCITQHAECTSADQLIDAHTAILYLIPLPERLELLLTTATGIHQATIAVDEKTLKNSILGFSSPLRDQPSAERRTRATQPDLETVQCNPLRHTHPDTPILLPNQNFFTHAQQLYDWLINPFLPQLQDIETLVIIPEGLLRTVPFAALHDGQHYLIERFALAITPSLCLNASTPPHKNYKMLLSGLSESVQNFSALPCARYEVETLKQTYPDATLLLNKDFIYPKLSQILNLGDFSIVHIASHGQFSSNVHKTFVLSYEEKLNLNRLSELMILARVKDNPLELLTLSACETGLSDDRAALGLAGVALKAGVKSAVATLWKVDDEATPLVLLEFYAQLQQAKLSKAKALQMAQKRLLSDEQYRDYRHPYYWAAFLLIGNWL</sequence>
<dbReference type="InterPro" id="IPR019734">
    <property type="entry name" value="TPR_rpt"/>
</dbReference>
<dbReference type="RefSeq" id="WP_002689884.1">
    <property type="nucleotide sequence ID" value="NZ_JH600070.1"/>
</dbReference>
<feature type="domain" description="CHAT" evidence="2">
    <location>
        <begin position="527"/>
        <end position="794"/>
    </location>
</feature>
<dbReference type="AlphaFoldDB" id="I3CHB9"/>
<dbReference type="Gene3D" id="1.25.40.10">
    <property type="entry name" value="Tetratricopeptide repeat domain"/>
    <property type="match status" value="2"/>
</dbReference>
<dbReference type="InterPro" id="IPR024983">
    <property type="entry name" value="CHAT_dom"/>
</dbReference>
<proteinExistence type="predicted"/>
<dbReference type="Pfam" id="PF12770">
    <property type="entry name" value="CHAT"/>
    <property type="match status" value="1"/>
</dbReference>
<dbReference type="SUPFAM" id="SSF48452">
    <property type="entry name" value="TPR-like"/>
    <property type="match status" value="2"/>
</dbReference>
<keyword evidence="1" id="KW-0732">Signal</keyword>
<dbReference type="HOGENOM" id="CLU_002404_0_0_6"/>
<dbReference type="eggNOG" id="COG4995">
    <property type="taxonomic scope" value="Bacteria"/>
</dbReference>